<gene>
    <name evidence="1" type="ORF">FWK35_00024004</name>
</gene>
<keyword evidence="2" id="KW-1185">Reference proteome</keyword>
<evidence type="ECO:0000313" key="2">
    <source>
        <dbReference type="Proteomes" id="UP000478052"/>
    </source>
</evidence>
<comment type="caution">
    <text evidence="1">The sequence shown here is derived from an EMBL/GenBank/DDBJ whole genome shotgun (WGS) entry which is preliminary data.</text>
</comment>
<proteinExistence type="predicted"/>
<name>A0A6G0YQ55_APHCR</name>
<evidence type="ECO:0000313" key="1">
    <source>
        <dbReference type="EMBL" id="KAF0759608.1"/>
    </source>
</evidence>
<dbReference type="Proteomes" id="UP000478052">
    <property type="component" value="Unassembled WGS sequence"/>
</dbReference>
<accession>A0A6G0YQ55</accession>
<organism evidence="1 2">
    <name type="scientific">Aphis craccivora</name>
    <name type="common">Cowpea aphid</name>
    <dbReference type="NCBI Taxonomy" id="307492"/>
    <lineage>
        <taxon>Eukaryota</taxon>
        <taxon>Metazoa</taxon>
        <taxon>Ecdysozoa</taxon>
        <taxon>Arthropoda</taxon>
        <taxon>Hexapoda</taxon>
        <taxon>Insecta</taxon>
        <taxon>Pterygota</taxon>
        <taxon>Neoptera</taxon>
        <taxon>Paraneoptera</taxon>
        <taxon>Hemiptera</taxon>
        <taxon>Sternorrhyncha</taxon>
        <taxon>Aphidomorpha</taxon>
        <taxon>Aphidoidea</taxon>
        <taxon>Aphididae</taxon>
        <taxon>Aphidini</taxon>
        <taxon>Aphis</taxon>
        <taxon>Aphis</taxon>
    </lineage>
</organism>
<reference evidence="1 2" key="1">
    <citation type="submission" date="2019-08" db="EMBL/GenBank/DDBJ databases">
        <title>Whole genome of Aphis craccivora.</title>
        <authorList>
            <person name="Voronova N.V."/>
            <person name="Shulinski R.S."/>
            <person name="Bandarenka Y.V."/>
            <person name="Zhorov D.G."/>
            <person name="Warner D."/>
        </authorList>
    </citation>
    <scope>NUCLEOTIDE SEQUENCE [LARGE SCALE GENOMIC DNA]</scope>
    <source>
        <strain evidence="1">180601</strain>
        <tissue evidence="1">Whole Body</tissue>
    </source>
</reference>
<sequence length="160" mass="18390">MDIYIKKKKKEKNLYRLYTETRKYCIKAKTELWTGTAEGLLYLDKGIAGGRVCGSITAKRVFGLLQTVTILNFAVARNSGFSVETICVHIYIYAANKRRNASSRAAIAHHGSGAPKFYAYIFNIREIILQARNNISSHVYKIHIILFYYYIHNSYIMTTF</sequence>
<dbReference type="EMBL" id="VUJU01002939">
    <property type="protein sequence ID" value="KAF0759608.1"/>
    <property type="molecule type" value="Genomic_DNA"/>
</dbReference>
<dbReference type="AlphaFoldDB" id="A0A6G0YQ55"/>
<protein>
    <submittedName>
        <fullName evidence="1">Uncharacterized protein</fullName>
    </submittedName>
</protein>